<proteinExistence type="predicted"/>
<accession>A0A2M4CC29</accession>
<sequence>MCGHLAVCCICCATASTRSRIRPNCVSSTPTIPSRTTVGTRASVKRSAVACRSTRISASIRLLCWSVWRPLLKRKDGH</sequence>
<evidence type="ECO:0000313" key="1">
    <source>
        <dbReference type="EMBL" id="MBW62893.1"/>
    </source>
</evidence>
<dbReference type="EMBL" id="GGFJ01013752">
    <property type="protein sequence ID" value="MBW62893.1"/>
    <property type="molecule type" value="Transcribed_RNA"/>
</dbReference>
<dbReference type="AlphaFoldDB" id="A0A2M4CC29"/>
<name>A0A2M4CC29_9DIPT</name>
<reference evidence="1" key="1">
    <citation type="submission" date="2018-01" db="EMBL/GenBank/DDBJ databases">
        <title>An insight into the sialome of Amazonian anophelines.</title>
        <authorList>
            <person name="Ribeiro J.M."/>
            <person name="Scarpassa V."/>
            <person name="Calvo E."/>
        </authorList>
    </citation>
    <scope>NUCLEOTIDE SEQUENCE</scope>
    <source>
        <tissue evidence="1">Salivary glands</tissue>
    </source>
</reference>
<protein>
    <submittedName>
        <fullName evidence="1">Putative secreted protein</fullName>
    </submittedName>
</protein>
<organism evidence="1">
    <name type="scientific">Anopheles marajoara</name>
    <dbReference type="NCBI Taxonomy" id="58244"/>
    <lineage>
        <taxon>Eukaryota</taxon>
        <taxon>Metazoa</taxon>
        <taxon>Ecdysozoa</taxon>
        <taxon>Arthropoda</taxon>
        <taxon>Hexapoda</taxon>
        <taxon>Insecta</taxon>
        <taxon>Pterygota</taxon>
        <taxon>Neoptera</taxon>
        <taxon>Endopterygota</taxon>
        <taxon>Diptera</taxon>
        <taxon>Nematocera</taxon>
        <taxon>Culicoidea</taxon>
        <taxon>Culicidae</taxon>
        <taxon>Anophelinae</taxon>
        <taxon>Anopheles</taxon>
    </lineage>
</organism>